<evidence type="ECO:0000313" key="3">
    <source>
        <dbReference type="EMBL" id="MCL1107915.1"/>
    </source>
</evidence>
<dbReference type="PANTHER" id="PTHR30298">
    <property type="entry name" value="H REPEAT-ASSOCIATED PREDICTED TRANSPOSASE"/>
    <property type="match status" value="1"/>
</dbReference>
<dbReference type="Pfam" id="PF01609">
    <property type="entry name" value="DDE_Tnp_1"/>
    <property type="match status" value="1"/>
</dbReference>
<reference evidence="3" key="1">
    <citation type="submission" date="2022-01" db="EMBL/GenBank/DDBJ databases">
        <title>Whole genome-based taxonomy of the Shewanellaceae.</title>
        <authorList>
            <person name="Martin-Rodriguez A.J."/>
        </authorList>
    </citation>
    <scope>NUCLEOTIDE SEQUENCE</scope>
    <source>
        <strain evidence="3">DSM 23803</strain>
    </source>
</reference>
<dbReference type="EMBL" id="JAKILJ010000138">
    <property type="protein sequence ID" value="MCL1107915.1"/>
    <property type="molecule type" value="Genomic_DNA"/>
</dbReference>
<name>A0A9X1ZFS4_9GAMM</name>
<proteinExistence type="predicted"/>
<evidence type="ECO:0000259" key="2">
    <source>
        <dbReference type="Pfam" id="PF13808"/>
    </source>
</evidence>
<dbReference type="AlphaFoldDB" id="A0A9X1ZFS4"/>
<dbReference type="InterPro" id="IPR002559">
    <property type="entry name" value="Transposase_11"/>
</dbReference>
<organism evidence="3 4">
    <name type="scientific">Shewanella algicola</name>
    <dbReference type="NCBI Taxonomy" id="640633"/>
    <lineage>
        <taxon>Bacteria</taxon>
        <taxon>Pseudomonadati</taxon>
        <taxon>Pseudomonadota</taxon>
        <taxon>Gammaproteobacteria</taxon>
        <taxon>Alteromonadales</taxon>
        <taxon>Shewanellaceae</taxon>
        <taxon>Shewanella</taxon>
    </lineage>
</organism>
<feature type="domain" description="Transposase IS4-like" evidence="1">
    <location>
        <begin position="102"/>
        <end position="335"/>
    </location>
</feature>
<dbReference type="InterPro" id="IPR047647">
    <property type="entry name" value="ISAs1_transpos"/>
</dbReference>
<dbReference type="InterPro" id="IPR032806">
    <property type="entry name" value="YbfD_N"/>
</dbReference>
<dbReference type="RefSeq" id="WP_248972693.1">
    <property type="nucleotide sequence ID" value="NZ_JAKILJ010000138.1"/>
</dbReference>
<gene>
    <name evidence="3" type="ORF">L2749_22260</name>
</gene>
<protein>
    <submittedName>
        <fullName evidence="3">ISAs1 family transposase</fullName>
    </submittedName>
</protein>
<keyword evidence="4" id="KW-1185">Reference proteome</keyword>
<dbReference type="InterPro" id="IPR051698">
    <property type="entry name" value="Transposase_11-like"/>
</dbReference>
<dbReference type="Proteomes" id="UP001139408">
    <property type="component" value="Unassembled WGS sequence"/>
</dbReference>
<evidence type="ECO:0000313" key="4">
    <source>
        <dbReference type="Proteomes" id="UP001139408"/>
    </source>
</evidence>
<accession>A0A9X1ZFS4</accession>
<comment type="caution">
    <text evidence="3">The sequence shown here is derived from an EMBL/GenBank/DDBJ whole genome shotgun (WGS) entry which is preliminary data.</text>
</comment>
<dbReference type="Pfam" id="PF13808">
    <property type="entry name" value="DDE_Tnp_1_assoc"/>
    <property type="match status" value="1"/>
</dbReference>
<sequence>MYIEAFTSHFSHIIDQRQTAKVTYPLEDILFVSLCAVIAGAEGWSDIHCYADGHIAWFQKHGYLKEGVPADDTIARIISRIDPDEFSACFMQWMQAVHNASDGQLIAIDGKTLKGSYQRNDRLSTIHMVNAFACENKLVLGQLKTSNKSNEITAIPDLLRLLDINEKLVSIDAMGCQKSIAAQIVKQDGDYLLAVKSNQKSLHDAIVSAFSSIRQAPLSPLAIENKHGRVEARAYHVLSANELEGDFSEWLGLRSIGMAMSYRHCDGKGALTYRYYISSAELPEQKFADAVRSHWSIENSLHWVLDASMGEDHCQIYQNHAAENWSLLRKLSLNMLRSEPSKGSIPMKQKRAWMKPEYLEDVLRAGFASLIEI</sequence>
<feature type="domain" description="H repeat-associated protein N-terminal" evidence="2">
    <location>
        <begin position="8"/>
        <end position="94"/>
    </location>
</feature>
<dbReference type="GO" id="GO:0003677">
    <property type="term" value="F:DNA binding"/>
    <property type="evidence" value="ECO:0007669"/>
    <property type="project" value="InterPro"/>
</dbReference>
<evidence type="ECO:0000259" key="1">
    <source>
        <dbReference type="Pfam" id="PF01609"/>
    </source>
</evidence>
<dbReference type="NCBIfam" id="NF033564">
    <property type="entry name" value="transpos_ISAs1"/>
    <property type="match status" value="1"/>
</dbReference>
<dbReference type="GO" id="GO:0004803">
    <property type="term" value="F:transposase activity"/>
    <property type="evidence" value="ECO:0007669"/>
    <property type="project" value="InterPro"/>
</dbReference>
<dbReference type="GO" id="GO:0006313">
    <property type="term" value="P:DNA transposition"/>
    <property type="evidence" value="ECO:0007669"/>
    <property type="project" value="InterPro"/>
</dbReference>
<dbReference type="PANTHER" id="PTHR30298:SF0">
    <property type="entry name" value="PROTEIN YBFL-RELATED"/>
    <property type="match status" value="1"/>
</dbReference>